<dbReference type="GO" id="GO:0061504">
    <property type="term" value="P:cyclic threonylcarbamoyladenosine biosynthetic process"/>
    <property type="evidence" value="ECO:0007669"/>
    <property type="project" value="TreeGrafter"/>
</dbReference>
<protein>
    <submittedName>
        <fullName evidence="15">tRNA threonylcarbamoyladenosine dehydratase</fullName>
    </submittedName>
</protein>
<feature type="region of interest" description="Disordered" evidence="12">
    <location>
        <begin position="495"/>
        <end position="517"/>
    </location>
</feature>
<evidence type="ECO:0000256" key="8">
    <source>
        <dbReference type="ARBA" id="ARBA00022989"/>
    </source>
</evidence>
<keyword evidence="6" id="KW-1000">Mitochondrion outer membrane</keyword>
<dbReference type="SUPFAM" id="SSF69572">
    <property type="entry name" value="Activating enzymes of the ubiquitin-like proteins"/>
    <property type="match status" value="1"/>
</dbReference>
<sequence>MSSIFSRAASNPHVQLAATAVLSGVTVACLIFGYQAFEREERIHDLKNSIPSSIEHAGKLTQFGGASPPVDKEDARNQVLARRAQAGDFDEELILEQLARNRVFLKDEGLQKLRNSFVIVVGCGGVGSHCTAALARSGVSKIRLIDFDQVTLSSLNRHAVATLADVGIPKVQCLYRRQIAITPWAKFDLRNQKFEKDVSEELLAPWAEDGQKPDYVVDAIDNIDTKVALLKYCHDNKIPVISSMGAGAKGDPTRVNVGDIGASTDDGLSRATRRKLKLLGVTSGIPVVYSNEVAGEGKAALLPLSEEEFKKGTVGDLSVLPTFRVRILPVLGTMPAVFGYIVANHVILSISGYPLDYVPAKNRDKLYADVVAFIQASETRLVKHSDGNAEATGLRVPISHGDAAFLTEELWKGRSAVTGLINRLVLVRWRRPEGKTKLTIGQGAEEQKWTSIRFRDLVCMTRDEALRHEKEYLKGDKSLEDLYAADSWLISRQHAKRQRNEEIEMPGDDPKSIKPNL</sequence>
<dbReference type="Gene3D" id="3.40.50.720">
    <property type="entry name" value="NAD(P)-binding Rossmann-like Domain"/>
    <property type="match status" value="1"/>
</dbReference>
<dbReference type="PROSITE" id="PS51257">
    <property type="entry name" value="PROKAR_LIPOPROTEIN"/>
    <property type="match status" value="1"/>
</dbReference>
<evidence type="ECO:0000256" key="3">
    <source>
        <dbReference type="ARBA" id="ARBA00022598"/>
    </source>
</evidence>
<keyword evidence="5" id="KW-0547">Nucleotide-binding</keyword>
<comment type="caution">
    <text evidence="15">The sequence shown here is derived from an EMBL/GenBank/DDBJ whole genome shotgun (WGS) entry which is preliminary data.</text>
</comment>
<keyword evidence="8 13" id="KW-1133">Transmembrane helix</keyword>
<evidence type="ECO:0000256" key="11">
    <source>
        <dbReference type="ARBA" id="ARBA00060084"/>
    </source>
</evidence>
<dbReference type="AlphaFoldDB" id="A0A484FSQ6"/>
<accession>A0A484FSQ6</accession>
<dbReference type="Proteomes" id="UP000014480">
    <property type="component" value="Unassembled WGS sequence"/>
</dbReference>
<dbReference type="InterPro" id="IPR035985">
    <property type="entry name" value="Ubiquitin-activating_enz"/>
</dbReference>
<proteinExistence type="inferred from homology"/>
<dbReference type="InterPro" id="IPR000594">
    <property type="entry name" value="ThiF_NAD_FAD-bd"/>
</dbReference>
<keyword evidence="16" id="KW-1185">Reference proteome</keyword>
<evidence type="ECO:0000256" key="5">
    <source>
        <dbReference type="ARBA" id="ARBA00022741"/>
    </source>
</evidence>
<organism evidence="15 16">
    <name type="scientific">Colletotrichum orbiculare (strain 104-T / ATCC 96160 / CBS 514.97 / LARS 414 / MAFF 240422)</name>
    <name type="common">Cucumber anthracnose fungus</name>
    <name type="synonym">Colletotrichum lagenarium</name>
    <dbReference type="NCBI Taxonomy" id="1213857"/>
    <lineage>
        <taxon>Eukaryota</taxon>
        <taxon>Fungi</taxon>
        <taxon>Dikarya</taxon>
        <taxon>Ascomycota</taxon>
        <taxon>Pezizomycotina</taxon>
        <taxon>Sordariomycetes</taxon>
        <taxon>Hypocreomycetidae</taxon>
        <taxon>Glomerellales</taxon>
        <taxon>Glomerellaceae</taxon>
        <taxon>Colletotrichum</taxon>
        <taxon>Colletotrichum orbiculare species complex</taxon>
    </lineage>
</organism>
<keyword evidence="10 13" id="KW-0472">Membrane</keyword>
<gene>
    <name evidence="15" type="ORF">Cob_v005765</name>
</gene>
<evidence type="ECO:0000256" key="6">
    <source>
        <dbReference type="ARBA" id="ARBA00022787"/>
    </source>
</evidence>
<name>A0A484FSQ6_COLOR</name>
<evidence type="ECO:0000256" key="13">
    <source>
        <dbReference type="SAM" id="Phobius"/>
    </source>
</evidence>
<evidence type="ECO:0000313" key="15">
    <source>
        <dbReference type="EMBL" id="TDZ21032.1"/>
    </source>
</evidence>
<feature type="transmembrane region" description="Helical" evidence="13">
    <location>
        <begin position="16"/>
        <end position="37"/>
    </location>
</feature>
<dbReference type="GO" id="GO:0005524">
    <property type="term" value="F:ATP binding"/>
    <property type="evidence" value="ECO:0007669"/>
    <property type="project" value="UniProtKB-KW"/>
</dbReference>
<evidence type="ECO:0000256" key="1">
    <source>
        <dbReference type="ARBA" id="ARBA00004374"/>
    </source>
</evidence>
<evidence type="ECO:0000259" key="14">
    <source>
        <dbReference type="Pfam" id="PF00899"/>
    </source>
</evidence>
<comment type="subcellular location">
    <subcellularLocation>
        <location evidence="1">Mitochondrion outer membrane</location>
        <topology evidence="1">Multi-pass membrane protein</topology>
    </subcellularLocation>
</comment>
<evidence type="ECO:0000256" key="9">
    <source>
        <dbReference type="ARBA" id="ARBA00023128"/>
    </source>
</evidence>
<evidence type="ECO:0000256" key="7">
    <source>
        <dbReference type="ARBA" id="ARBA00022840"/>
    </source>
</evidence>
<dbReference type="STRING" id="1213857.A0A484FSQ6"/>
<dbReference type="PANTHER" id="PTHR43267">
    <property type="entry name" value="TRNA THREONYLCARBAMOYLADENOSINE DEHYDRATASE"/>
    <property type="match status" value="1"/>
</dbReference>
<evidence type="ECO:0000256" key="2">
    <source>
        <dbReference type="ARBA" id="ARBA00009919"/>
    </source>
</evidence>
<evidence type="ECO:0000256" key="4">
    <source>
        <dbReference type="ARBA" id="ARBA00022692"/>
    </source>
</evidence>
<keyword evidence="7" id="KW-0067">ATP-binding</keyword>
<evidence type="ECO:0000256" key="12">
    <source>
        <dbReference type="SAM" id="MobiDB-lite"/>
    </source>
</evidence>
<dbReference type="Pfam" id="PF00899">
    <property type="entry name" value="ThiF"/>
    <property type="match status" value="1"/>
</dbReference>
<dbReference type="GO" id="GO:0008641">
    <property type="term" value="F:ubiquitin-like modifier activating enzyme activity"/>
    <property type="evidence" value="ECO:0007669"/>
    <property type="project" value="InterPro"/>
</dbReference>
<dbReference type="PANTHER" id="PTHR43267:SF2">
    <property type="entry name" value="TRNA THREONYLCARBAMOYLADENOSINE DEHYDRATASE 1-RELATED"/>
    <property type="match status" value="1"/>
</dbReference>
<dbReference type="FunFam" id="3.40.50.720:FF:000125">
    <property type="entry name" value="tRNA threonylcarbamoyladenosine dehydratase 2-like"/>
    <property type="match status" value="1"/>
</dbReference>
<comment type="function">
    <text evidence="11">Catalyzes the ATP-dependent dehydration of threonylcarbamoyladenosine at position 37 (t(6)A37) to form cyclic t(6)A37 (ct(6)A37) in tRNAs that read codons beginning with adenine.</text>
</comment>
<keyword evidence="3" id="KW-0436">Ligase</keyword>
<dbReference type="OrthoDB" id="10265862at2759"/>
<dbReference type="GO" id="GO:0061503">
    <property type="term" value="F:tRNA threonylcarbamoyladenosine dehydratase"/>
    <property type="evidence" value="ECO:0007669"/>
    <property type="project" value="TreeGrafter"/>
</dbReference>
<evidence type="ECO:0000313" key="16">
    <source>
        <dbReference type="Proteomes" id="UP000014480"/>
    </source>
</evidence>
<reference evidence="16" key="1">
    <citation type="journal article" date="2013" name="New Phytol.">
        <title>Comparative genomic and transcriptomic analyses reveal the hemibiotrophic stage shift of Colletotrichum fungi.</title>
        <authorList>
            <person name="Gan P."/>
            <person name="Ikeda K."/>
            <person name="Irieda H."/>
            <person name="Narusaka M."/>
            <person name="O'Connell R.J."/>
            <person name="Narusaka Y."/>
            <person name="Takano Y."/>
            <person name="Kubo Y."/>
            <person name="Shirasu K."/>
        </authorList>
    </citation>
    <scope>NUCLEOTIDE SEQUENCE [LARGE SCALE GENOMIC DNA]</scope>
    <source>
        <strain evidence="16">104-T / ATCC 96160 / CBS 514.97 / LARS 414 / MAFF 240422</strain>
    </source>
</reference>
<reference evidence="16" key="2">
    <citation type="journal article" date="2019" name="Mol. Plant Microbe Interact.">
        <title>Genome sequence resources for four phytopathogenic fungi from the Colletotrichum orbiculare species complex.</title>
        <authorList>
            <person name="Gan P."/>
            <person name="Tsushima A."/>
            <person name="Narusaka M."/>
            <person name="Narusaka Y."/>
            <person name="Takano Y."/>
            <person name="Kubo Y."/>
            <person name="Shirasu K."/>
        </authorList>
    </citation>
    <scope>GENOME REANNOTATION</scope>
    <source>
        <strain evidence="16">104-T / ATCC 96160 / CBS 514.97 / LARS 414 / MAFF 240422</strain>
    </source>
</reference>
<dbReference type="CDD" id="cd00755">
    <property type="entry name" value="YgdL_like"/>
    <property type="match status" value="1"/>
</dbReference>
<dbReference type="InterPro" id="IPR045886">
    <property type="entry name" value="ThiF/MoeB/HesA"/>
</dbReference>
<feature type="compositionally biased region" description="Basic and acidic residues" evidence="12">
    <location>
        <begin position="498"/>
        <end position="517"/>
    </location>
</feature>
<feature type="domain" description="THIF-type NAD/FAD binding fold" evidence="14">
    <location>
        <begin position="100"/>
        <end position="356"/>
    </location>
</feature>
<keyword evidence="9" id="KW-0496">Mitochondrion</keyword>
<dbReference type="EMBL" id="AMCV02000015">
    <property type="protein sequence ID" value="TDZ21032.1"/>
    <property type="molecule type" value="Genomic_DNA"/>
</dbReference>
<comment type="similarity">
    <text evidence="2">Belongs to the HesA/MoeB/ThiF family.</text>
</comment>
<keyword evidence="4 13" id="KW-0812">Transmembrane</keyword>
<dbReference type="GO" id="GO:0005741">
    <property type="term" value="C:mitochondrial outer membrane"/>
    <property type="evidence" value="ECO:0007669"/>
    <property type="project" value="UniProtKB-SubCell"/>
</dbReference>
<evidence type="ECO:0000256" key="10">
    <source>
        <dbReference type="ARBA" id="ARBA00023136"/>
    </source>
</evidence>